<dbReference type="EMBL" id="JACIFZ010000001">
    <property type="protein sequence ID" value="MBB4220436.1"/>
    <property type="molecule type" value="Genomic_DNA"/>
</dbReference>
<dbReference type="Proteomes" id="UP000524450">
    <property type="component" value="Unassembled WGS sequence"/>
</dbReference>
<proteinExistence type="predicted"/>
<sequence length="140" mass="14851">MNDAPGAPIGRLSVSAMVTVLVTVPPAGRMSGECTRLDTCGTACAAVAKSSPARGAAMRLRQCRSRAALEDKSRRACACDRFDGVLNIPSLVMALVAGHLSFWRREGGGVLRKGRDSSAAPQGPLLRFRTKALPMMTFVY</sequence>
<name>A0A840FCS7_9BURK</name>
<evidence type="ECO:0000313" key="1">
    <source>
        <dbReference type="EMBL" id="MBB4220436.1"/>
    </source>
</evidence>
<accession>A0A840FCS7</accession>
<protein>
    <submittedName>
        <fullName evidence="1">Uncharacterized protein</fullName>
    </submittedName>
</protein>
<reference evidence="1 2" key="1">
    <citation type="submission" date="2020-08" db="EMBL/GenBank/DDBJ databases">
        <title>Genomic Encyclopedia of Type Strains, Phase IV (KMG-V): Genome sequencing to study the core and pangenomes of soil and plant-associated prokaryotes.</title>
        <authorList>
            <person name="Whitman W."/>
        </authorList>
    </citation>
    <scope>NUCLEOTIDE SEQUENCE [LARGE SCALE GENOMIC DNA]</scope>
    <source>
        <strain evidence="1 2">34/80</strain>
    </source>
</reference>
<gene>
    <name evidence="1" type="ORF">GGD71_001183</name>
</gene>
<organism evidence="1 2">
    <name type="scientific">Variovorax guangxiensis</name>
    <dbReference type="NCBI Taxonomy" id="1775474"/>
    <lineage>
        <taxon>Bacteria</taxon>
        <taxon>Pseudomonadati</taxon>
        <taxon>Pseudomonadota</taxon>
        <taxon>Betaproteobacteria</taxon>
        <taxon>Burkholderiales</taxon>
        <taxon>Comamonadaceae</taxon>
        <taxon>Variovorax</taxon>
    </lineage>
</organism>
<dbReference type="RefSeq" id="WP_184635946.1">
    <property type="nucleotide sequence ID" value="NZ_JACIFZ010000001.1"/>
</dbReference>
<dbReference type="AlphaFoldDB" id="A0A840FCS7"/>
<evidence type="ECO:0000313" key="2">
    <source>
        <dbReference type="Proteomes" id="UP000524450"/>
    </source>
</evidence>
<comment type="caution">
    <text evidence="1">The sequence shown here is derived from an EMBL/GenBank/DDBJ whole genome shotgun (WGS) entry which is preliminary data.</text>
</comment>